<dbReference type="Proteomes" id="UP000002640">
    <property type="component" value="Unassembled WGS sequence"/>
</dbReference>
<organism evidence="2 3">
    <name type="scientific">Phytophthora sojae (strain P6497)</name>
    <name type="common">Soybean stem and root rot agent</name>
    <name type="synonym">Phytophthora megasperma f. sp. glycines</name>
    <dbReference type="NCBI Taxonomy" id="1094619"/>
    <lineage>
        <taxon>Eukaryota</taxon>
        <taxon>Sar</taxon>
        <taxon>Stramenopiles</taxon>
        <taxon>Oomycota</taxon>
        <taxon>Peronosporomycetes</taxon>
        <taxon>Peronosporales</taxon>
        <taxon>Peronosporaceae</taxon>
        <taxon>Phytophthora</taxon>
    </lineage>
</organism>
<name>G4ZFK4_PHYSP</name>
<keyword evidence="3" id="KW-1185">Reference proteome</keyword>
<dbReference type="Pfam" id="PF25597">
    <property type="entry name" value="SH3_retrovirus"/>
    <property type="match status" value="1"/>
</dbReference>
<evidence type="ECO:0000259" key="1">
    <source>
        <dbReference type="Pfam" id="PF25597"/>
    </source>
</evidence>
<dbReference type="AlphaFoldDB" id="G4ZFK4"/>
<feature type="domain" description="Retroviral polymerase SH3-like" evidence="1">
    <location>
        <begin position="23"/>
        <end position="73"/>
    </location>
</feature>
<dbReference type="EMBL" id="JH159154">
    <property type="protein sequence ID" value="EGZ17941.1"/>
    <property type="molecule type" value="Genomic_DNA"/>
</dbReference>
<gene>
    <name evidence="2" type="ORF">PHYSODRAFT_447143</name>
</gene>
<dbReference type="RefSeq" id="XP_009526999.1">
    <property type="nucleotide sequence ID" value="XM_009528704.1"/>
</dbReference>
<protein>
    <recommendedName>
        <fullName evidence="1">Retroviral polymerase SH3-like domain-containing protein</fullName>
    </recommendedName>
</protein>
<evidence type="ECO:0000313" key="2">
    <source>
        <dbReference type="EMBL" id="EGZ17941.1"/>
    </source>
</evidence>
<dbReference type="InterPro" id="IPR057670">
    <property type="entry name" value="SH3_retrovirus"/>
</dbReference>
<reference evidence="2 3" key="1">
    <citation type="journal article" date="2006" name="Science">
        <title>Phytophthora genome sequences uncover evolutionary origins and mechanisms of pathogenesis.</title>
        <authorList>
            <person name="Tyler B.M."/>
            <person name="Tripathy S."/>
            <person name="Zhang X."/>
            <person name="Dehal P."/>
            <person name="Jiang R.H."/>
            <person name="Aerts A."/>
            <person name="Arredondo F.D."/>
            <person name="Baxter L."/>
            <person name="Bensasson D."/>
            <person name="Beynon J.L."/>
            <person name="Chapman J."/>
            <person name="Damasceno C.M."/>
            <person name="Dorrance A.E."/>
            <person name="Dou D."/>
            <person name="Dickerman A.W."/>
            <person name="Dubchak I.L."/>
            <person name="Garbelotto M."/>
            <person name="Gijzen M."/>
            <person name="Gordon S.G."/>
            <person name="Govers F."/>
            <person name="Grunwald N.J."/>
            <person name="Huang W."/>
            <person name="Ivors K.L."/>
            <person name="Jones R.W."/>
            <person name="Kamoun S."/>
            <person name="Krampis K."/>
            <person name="Lamour K.H."/>
            <person name="Lee M.K."/>
            <person name="McDonald W.H."/>
            <person name="Medina M."/>
            <person name="Meijer H.J."/>
            <person name="Nordberg E.K."/>
            <person name="Maclean D.J."/>
            <person name="Ospina-Giraldo M.D."/>
            <person name="Morris P.F."/>
            <person name="Phuntumart V."/>
            <person name="Putnam N.H."/>
            <person name="Rash S."/>
            <person name="Rose J.K."/>
            <person name="Sakihama Y."/>
            <person name="Salamov A.A."/>
            <person name="Savidor A."/>
            <person name="Scheuring C.F."/>
            <person name="Smith B.M."/>
            <person name="Sobral B.W."/>
            <person name="Terry A."/>
            <person name="Torto-Alalibo T.A."/>
            <person name="Win J."/>
            <person name="Xu Z."/>
            <person name="Zhang H."/>
            <person name="Grigoriev I.V."/>
            <person name="Rokhsar D.S."/>
            <person name="Boore J.L."/>
        </authorList>
    </citation>
    <scope>NUCLEOTIDE SEQUENCE [LARGE SCALE GENOMIC DNA]</scope>
    <source>
        <strain evidence="2 3">P6497</strain>
    </source>
</reference>
<dbReference type="GeneID" id="20652820"/>
<sequence>YKSPYEMVHGKPPDISDLHIWGSICFAHVPKVRSKDKKLSARGIKCRFLGMSDEYYKSYRLLDVYNNRFIYSR</sequence>
<dbReference type="InParanoid" id="G4ZFK4"/>
<dbReference type="KEGG" id="psoj:PHYSODRAFT_447143"/>
<dbReference type="OMA" id="SARGIKC"/>
<evidence type="ECO:0000313" key="3">
    <source>
        <dbReference type="Proteomes" id="UP000002640"/>
    </source>
</evidence>
<feature type="non-terminal residue" evidence="2">
    <location>
        <position position="1"/>
    </location>
</feature>
<feature type="non-terminal residue" evidence="2">
    <location>
        <position position="73"/>
    </location>
</feature>
<proteinExistence type="predicted"/>
<accession>G4ZFK4</accession>